<dbReference type="GO" id="GO:0005524">
    <property type="term" value="F:ATP binding"/>
    <property type="evidence" value="ECO:0007669"/>
    <property type="project" value="UniProtKB-KW"/>
</dbReference>
<dbReference type="Pfam" id="PF01715">
    <property type="entry name" value="IPPT"/>
    <property type="match status" value="1"/>
</dbReference>
<dbReference type="NCBIfam" id="TIGR00174">
    <property type="entry name" value="miaA"/>
    <property type="match status" value="1"/>
</dbReference>
<dbReference type="STRING" id="400682.A0A1X7UXT0"/>
<dbReference type="InterPro" id="IPR027417">
    <property type="entry name" value="P-loop_NTPase"/>
</dbReference>
<sequence length="392" mass="44361">MASRGLPSVLFIAGTTAVGKTDLSIQLAKLLGGEIVSADSVQVYKCMDIGSAKIDKSIRDEVRHHMIDVVDVRTPFNVADFCQLANEAMIDIIKRGKVPIVVGGTSFYFNFLMGGETGAPPSTESSRAYIDELLAEDGGDWDKSFSRLQSLDPTYAAVVQCNDWYRLKRGLDICIQSGRTVTSFKVDKHDVKLPYSYHCLFLTMPRVQLYRRIDERCEIMTKNGLLKEVIDLVRNHGLVAESPPGKSIGYCETLKYLSESWGFPHSPCDDHATDRNTIRKEFLEFISDYQASTRQLACKQMVWFKREDSFHWLNMSSGGEGRLSVELVAERVKDWFLTGRPLPPEWDGSSLKKLTRVQEKELMLYLSVRTIYSSDDDIDKTILEVTDCLNYK</sequence>
<evidence type="ECO:0000256" key="4">
    <source>
        <dbReference type="ARBA" id="ARBA00022679"/>
    </source>
</evidence>
<evidence type="ECO:0000313" key="12">
    <source>
        <dbReference type="Proteomes" id="UP000007879"/>
    </source>
</evidence>
<keyword evidence="4 10" id="KW-0808">Transferase</keyword>
<dbReference type="SUPFAM" id="SSF52540">
    <property type="entry name" value="P-loop containing nucleoside triphosphate hydrolases"/>
    <property type="match status" value="1"/>
</dbReference>
<evidence type="ECO:0000256" key="7">
    <source>
        <dbReference type="ARBA" id="ARBA00022840"/>
    </source>
</evidence>
<evidence type="ECO:0000256" key="6">
    <source>
        <dbReference type="ARBA" id="ARBA00022741"/>
    </source>
</evidence>
<evidence type="ECO:0000256" key="1">
    <source>
        <dbReference type="ARBA" id="ARBA00001946"/>
    </source>
</evidence>
<evidence type="ECO:0000256" key="10">
    <source>
        <dbReference type="RuleBase" id="RU003785"/>
    </source>
</evidence>
<comment type="catalytic activity">
    <reaction evidence="9">
        <text>adenosine(37) in tRNA + dimethylallyl diphosphate = N(6)-dimethylallyladenosine(37) in tRNA + diphosphate</text>
        <dbReference type="Rhea" id="RHEA:26482"/>
        <dbReference type="Rhea" id="RHEA-COMP:10162"/>
        <dbReference type="Rhea" id="RHEA-COMP:10375"/>
        <dbReference type="ChEBI" id="CHEBI:33019"/>
        <dbReference type="ChEBI" id="CHEBI:57623"/>
        <dbReference type="ChEBI" id="CHEBI:74411"/>
        <dbReference type="ChEBI" id="CHEBI:74415"/>
        <dbReference type="EC" id="2.5.1.75"/>
    </reaction>
</comment>
<dbReference type="AlphaFoldDB" id="A0A1X7UXT0"/>
<comment type="similarity">
    <text evidence="2 10">Belongs to the IPP transferase family.</text>
</comment>
<accession>A0A1X7UXT0</accession>
<dbReference type="Proteomes" id="UP000007879">
    <property type="component" value="Unassembled WGS sequence"/>
</dbReference>
<dbReference type="GO" id="GO:0006400">
    <property type="term" value="P:tRNA modification"/>
    <property type="evidence" value="ECO:0007669"/>
    <property type="project" value="TreeGrafter"/>
</dbReference>
<dbReference type="KEGG" id="aqu:105312673"/>
<protein>
    <recommendedName>
        <fullName evidence="3">tRNA dimethylallyltransferase</fullName>
        <ecNumber evidence="3">2.5.1.75</ecNumber>
    </recommendedName>
</protein>
<keyword evidence="6 10" id="KW-0547">Nucleotide-binding</keyword>
<dbReference type="HAMAP" id="MF_00185">
    <property type="entry name" value="IPP_trans"/>
    <property type="match status" value="1"/>
</dbReference>
<evidence type="ECO:0000313" key="11">
    <source>
        <dbReference type="EnsemblMetazoa" id="Aqu2.1.32506_001"/>
    </source>
</evidence>
<name>A0A1X7UXT0_AMPQE</name>
<keyword evidence="5" id="KW-0819">tRNA processing</keyword>
<dbReference type="OrthoDB" id="775260at2759"/>
<dbReference type="EnsemblMetazoa" id="Aqu2.1.32506_001">
    <property type="protein sequence ID" value="Aqu2.1.32506_001"/>
    <property type="gene ID" value="Aqu2.1.32506"/>
</dbReference>
<dbReference type="InterPro" id="IPR018022">
    <property type="entry name" value="IPT"/>
</dbReference>
<dbReference type="GO" id="GO:0052381">
    <property type="term" value="F:tRNA dimethylallyltransferase activity"/>
    <property type="evidence" value="ECO:0007669"/>
    <property type="project" value="UniProtKB-EC"/>
</dbReference>
<dbReference type="PANTHER" id="PTHR11088">
    <property type="entry name" value="TRNA DIMETHYLALLYLTRANSFERASE"/>
    <property type="match status" value="1"/>
</dbReference>
<gene>
    <name evidence="11" type="primary">105312673</name>
</gene>
<evidence type="ECO:0000256" key="9">
    <source>
        <dbReference type="ARBA" id="ARBA00049563"/>
    </source>
</evidence>
<dbReference type="PANTHER" id="PTHR11088:SF60">
    <property type="entry name" value="TRNA DIMETHYLALLYLTRANSFERASE"/>
    <property type="match status" value="1"/>
</dbReference>
<keyword evidence="12" id="KW-1185">Reference proteome</keyword>
<dbReference type="EnsemblMetazoa" id="XM_019996192.1">
    <property type="protein sequence ID" value="XP_019851751.1"/>
    <property type="gene ID" value="LOC105312673"/>
</dbReference>
<dbReference type="InParanoid" id="A0A1X7UXT0"/>
<dbReference type="InterPro" id="IPR039657">
    <property type="entry name" value="Dimethylallyltransferase"/>
</dbReference>
<keyword evidence="7 10" id="KW-0067">ATP-binding</keyword>
<reference evidence="11" key="2">
    <citation type="submission" date="2017-05" db="UniProtKB">
        <authorList>
            <consortium name="EnsemblMetazoa"/>
        </authorList>
    </citation>
    <scope>IDENTIFICATION</scope>
</reference>
<dbReference type="Gene3D" id="1.10.20.140">
    <property type="match status" value="1"/>
</dbReference>
<evidence type="ECO:0000256" key="5">
    <source>
        <dbReference type="ARBA" id="ARBA00022694"/>
    </source>
</evidence>
<evidence type="ECO:0000256" key="8">
    <source>
        <dbReference type="ARBA" id="ARBA00022842"/>
    </source>
</evidence>
<dbReference type="Gene3D" id="3.40.50.300">
    <property type="entry name" value="P-loop containing nucleotide triphosphate hydrolases"/>
    <property type="match status" value="1"/>
</dbReference>
<reference evidence="12" key="1">
    <citation type="journal article" date="2010" name="Nature">
        <title>The Amphimedon queenslandica genome and the evolution of animal complexity.</title>
        <authorList>
            <person name="Srivastava M."/>
            <person name="Simakov O."/>
            <person name="Chapman J."/>
            <person name="Fahey B."/>
            <person name="Gauthier M.E."/>
            <person name="Mitros T."/>
            <person name="Richards G.S."/>
            <person name="Conaco C."/>
            <person name="Dacre M."/>
            <person name="Hellsten U."/>
            <person name="Larroux C."/>
            <person name="Putnam N.H."/>
            <person name="Stanke M."/>
            <person name="Adamska M."/>
            <person name="Darling A."/>
            <person name="Degnan S.M."/>
            <person name="Oakley T.H."/>
            <person name="Plachetzki D.C."/>
            <person name="Zhai Y."/>
            <person name="Adamski M."/>
            <person name="Calcino A."/>
            <person name="Cummins S.F."/>
            <person name="Goodstein D.M."/>
            <person name="Harris C."/>
            <person name="Jackson D.J."/>
            <person name="Leys S.P."/>
            <person name="Shu S."/>
            <person name="Woodcroft B.J."/>
            <person name="Vervoort M."/>
            <person name="Kosik K.S."/>
            <person name="Manning G."/>
            <person name="Degnan B.M."/>
            <person name="Rokhsar D.S."/>
        </authorList>
    </citation>
    <scope>NUCLEOTIDE SEQUENCE [LARGE SCALE GENOMIC DNA]</scope>
</reference>
<proteinExistence type="inferred from homology"/>
<keyword evidence="8" id="KW-0460">Magnesium</keyword>
<dbReference type="EC" id="2.5.1.75" evidence="3"/>
<evidence type="ECO:0000256" key="3">
    <source>
        <dbReference type="ARBA" id="ARBA00012665"/>
    </source>
</evidence>
<comment type="cofactor">
    <cofactor evidence="1">
        <name>Mg(2+)</name>
        <dbReference type="ChEBI" id="CHEBI:18420"/>
    </cofactor>
</comment>
<organism evidence="11">
    <name type="scientific">Amphimedon queenslandica</name>
    <name type="common">Sponge</name>
    <dbReference type="NCBI Taxonomy" id="400682"/>
    <lineage>
        <taxon>Eukaryota</taxon>
        <taxon>Metazoa</taxon>
        <taxon>Porifera</taxon>
        <taxon>Demospongiae</taxon>
        <taxon>Heteroscleromorpha</taxon>
        <taxon>Haplosclerida</taxon>
        <taxon>Niphatidae</taxon>
        <taxon>Amphimedon</taxon>
    </lineage>
</organism>
<evidence type="ECO:0000256" key="2">
    <source>
        <dbReference type="ARBA" id="ARBA00005842"/>
    </source>
</evidence>